<organism evidence="11 12">
    <name type="scientific">Trypanosoma theileri</name>
    <dbReference type="NCBI Taxonomy" id="67003"/>
    <lineage>
        <taxon>Eukaryota</taxon>
        <taxon>Discoba</taxon>
        <taxon>Euglenozoa</taxon>
        <taxon>Kinetoplastea</taxon>
        <taxon>Metakinetoplastina</taxon>
        <taxon>Trypanosomatida</taxon>
        <taxon>Trypanosomatidae</taxon>
        <taxon>Trypanosoma</taxon>
    </lineage>
</organism>
<evidence type="ECO:0000256" key="1">
    <source>
        <dbReference type="ARBA" id="ARBA00012513"/>
    </source>
</evidence>
<dbReference type="InterPro" id="IPR051334">
    <property type="entry name" value="SRPK"/>
</dbReference>
<dbReference type="EC" id="2.7.11.1" evidence="1"/>
<keyword evidence="3" id="KW-0808">Transferase</keyword>
<dbReference type="Pfam" id="PF00069">
    <property type="entry name" value="Pkinase"/>
    <property type="match status" value="1"/>
</dbReference>
<evidence type="ECO:0000256" key="6">
    <source>
        <dbReference type="ARBA" id="ARBA00022840"/>
    </source>
</evidence>
<dbReference type="STRING" id="67003.A0A1X0P3A2"/>
<sequence length="928" mass="104821">MATQGSFQYDNGWLGAWRTPSACISGGLGLFCALEPLIMHVRQTREESVARMYGSGGRKSNQTLFEGFGPSDSSRPSAEYDGGNNPNLDAPDGTVLSSRKVPHEREKSELVTVPPIRGFSSILHRWDLQVATAVANRGMGACQHRRVERDSSRSLEDEEEDENDILPVANETARPICTSRHRRPVNSTFTGTIYNKDKGDAEEDEEYEEVEEEEEEEVKSEENFGEDGHLACVPGDVLHNRYLLLQQLGCGHNSRVWLAVDLDQCSMTRHHFLRELDDQQLRMYFSSFDRPLFVAIKIFRCGATHQRYAEHEFMMLTYIKEFQKVDRLQQLVSLPPSTSVSREVSVLGLPQENTSDCGTPVMHSDGRRSSVSHYSSNIEETTPLPFLGHITSMRAHFTHSGLFGLHHCIVMNLVGSSVNTVISETGFQGIPENVTRNIIRSTLQNLALLSAVHVIHGDIRPDNLLFMELEEDIAENMKRFLSQHFEGLLPIGLDSLGVRRRLVTEDSSENIRCENTMQSLKSPLKDMVVTPRTARGQDTQYSARQLFKKQHLHGLYNDKPYTVQLSDFTLSLIVPPQLRCPYDTMNNDSAVYGDIKASVDEGSSEIENRQTGRSCSVQTVQESNTSLSTAAVSTPAIFHRLSLSSRIRTPSVCVASTVSDLERDLLMQQRYQRGTKLQSREYRSPEIILGKDFNTAIDIWSLGCLAFELLIGRFLFDPVNDITAALELYKKEKTYQKEQEDISTSDVEINISNISGKTGESEPFNPFHFSEHEKNVDISHLRSIIFLLGPPSPGYILRTPIGEYIKDFFDSNGHFIFLTENERIQLYSHDSDESNDQSDVLNSHFQVDSYEEISEKNSGQQWHDASTSSISQSITPAWLDLQKEIQERIGVESGTAFLHFLQKCLQWDPEKRNGAQLLLRETWLTTAE</sequence>
<keyword evidence="12" id="KW-1185">Reference proteome</keyword>
<feature type="domain" description="Protein kinase" evidence="10">
    <location>
        <begin position="242"/>
        <end position="924"/>
    </location>
</feature>
<dbReference type="VEuPathDB" id="TriTrypDB:TM35_000061780"/>
<evidence type="ECO:0000256" key="9">
    <source>
        <dbReference type="SAM" id="MobiDB-lite"/>
    </source>
</evidence>
<comment type="catalytic activity">
    <reaction evidence="8">
        <text>L-seryl-[protein] + ATP = O-phospho-L-seryl-[protein] + ADP + H(+)</text>
        <dbReference type="Rhea" id="RHEA:17989"/>
        <dbReference type="Rhea" id="RHEA-COMP:9863"/>
        <dbReference type="Rhea" id="RHEA-COMP:11604"/>
        <dbReference type="ChEBI" id="CHEBI:15378"/>
        <dbReference type="ChEBI" id="CHEBI:29999"/>
        <dbReference type="ChEBI" id="CHEBI:30616"/>
        <dbReference type="ChEBI" id="CHEBI:83421"/>
        <dbReference type="ChEBI" id="CHEBI:456216"/>
        <dbReference type="EC" id="2.7.11.1"/>
    </reaction>
</comment>
<evidence type="ECO:0000256" key="3">
    <source>
        <dbReference type="ARBA" id="ARBA00022679"/>
    </source>
</evidence>
<dbReference type="GeneID" id="39982995"/>
<evidence type="ECO:0000256" key="7">
    <source>
        <dbReference type="ARBA" id="ARBA00047899"/>
    </source>
</evidence>
<accession>A0A1X0P3A2</accession>
<evidence type="ECO:0000313" key="12">
    <source>
        <dbReference type="Proteomes" id="UP000192257"/>
    </source>
</evidence>
<dbReference type="PROSITE" id="PS50011">
    <property type="entry name" value="PROTEIN_KINASE_DOM"/>
    <property type="match status" value="1"/>
</dbReference>
<dbReference type="PANTHER" id="PTHR47634:SF9">
    <property type="entry name" value="PROTEIN KINASE DOMAIN-CONTAINING PROTEIN-RELATED"/>
    <property type="match status" value="1"/>
</dbReference>
<dbReference type="RefSeq" id="XP_028885239.1">
    <property type="nucleotide sequence ID" value="XM_029023215.1"/>
</dbReference>
<keyword evidence="6" id="KW-0067">ATP-binding</keyword>
<evidence type="ECO:0000313" key="11">
    <source>
        <dbReference type="EMBL" id="ORC91173.1"/>
    </source>
</evidence>
<dbReference type="EMBL" id="NBCO01000006">
    <property type="protein sequence ID" value="ORC91173.1"/>
    <property type="molecule type" value="Genomic_DNA"/>
</dbReference>
<evidence type="ECO:0000259" key="10">
    <source>
        <dbReference type="PROSITE" id="PS50011"/>
    </source>
</evidence>
<dbReference type="PANTHER" id="PTHR47634">
    <property type="entry name" value="PROTEIN KINASE DOMAIN-CONTAINING PROTEIN-RELATED"/>
    <property type="match status" value="1"/>
</dbReference>
<dbReference type="GO" id="GO:0005524">
    <property type="term" value="F:ATP binding"/>
    <property type="evidence" value="ECO:0007669"/>
    <property type="project" value="UniProtKB-KW"/>
</dbReference>
<protein>
    <recommendedName>
        <fullName evidence="1">non-specific serine/threonine protein kinase</fullName>
        <ecNumber evidence="1">2.7.11.1</ecNumber>
    </recommendedName>
</protein>
<keyword evidence="4" id="KW-0547">Nucleotide-binding</keyword>
<feature type="region of interest" description="Disordered" evidence="9">
    <location>
        <begin position="188"/>
        <end position="208"/>
    </location>
</feature>
<dbReference type="Proteomes" id="UP000192257">
    <property type="component" value="Unassembled WGS sequence"/>
</dbReference>
<dbReference type="GO" id="GO:0050684">
    <property type="term" value="P:regulation of mRNA processing"/>
    <property type="evidence" value="ECO:0007669"/>
    <property type="project" value="TreeGrafter"/>
</dbReference>
<evidence type="ECO:0000256" key="8">
    <source>
        <dbReference type="ARBA" id="ARBA00048679"/>
    </source>
</evidence>
<reference evidence="11 12" key="1">
    <citation type="submission" date="2017-03" db="EMBL/GenBank/DDBJ databases">
        <title>An alternative strategy for trypanosome survival in the mammalian bloodstream revealed through genome and transcriptome analysis of the ubiquitous bovine parasite Trypanosoma (Megatrypanum) theileri.</title>
        <authorList>
            <person name="Kelly S."/>
            <person name="Ivens A."/>
            <person name="Mott A."/>
            <person name="O'Neill E."/>
            <person name="Emms D."/>
            <person name="Macleod O."/>
            <person name="Voorheis P."/>
            <person name="Matthews J."/>
            <person name="Matthews K."/>
            <person name="Carrington M."/>
        </authorList>
    </citation>
    <scope>NUCLEOTIDE SEQUENCE [LARGE SCALE GENOMIC DNA]</scope>
    <source>
        <strain evidence="11">Edinburgh</strain>
    </source>
</reference>
<dbReference type="SUPFAM" id="SSF56112">
    <property type="entry name" value="Protein kinase-like (PK-like)"/>
    <property type="match status" value="1"/>
</dbReference>
<proteinExistence type="predicted"/>
<comment type="caution">
    <text evidence="11">The sequence shown here is derived from an EMBL/GenBank/DDBJ whole genome shotgun (WGS) entry which is preliminary data.</text>
</comment>
<dbReference type="InterPro" id="IPR000719">
    <property type="entry name" value="Prot_kinase_dom"/>
</dbReference>
<evidence type="ECO:0000256" key="4">
    <source>
        <dbReference type="ARBA" id="ARBA00022741"/>
    </source>
</evidence>
<dbReference type="SMART" id="SM00220">
    <property type="entry name" value="S_TKc"/>
    <property type="match status" value="1"/>
</dbReference>
<dbReference type="OrthoDB" id="5979581at2759"/>
<dbReference type="GO" id="GO:0005634">
    <property type="term" value="C:nucleus"/>
    <property type="evidence" value="ECO:0007669"/>
    <property type="project" value="TreeGrafter"/>
</dbReference>
<dbReference type="GO" id="GO:0005737">
    <property type="term" value="C:cytoplasm"/>
    <property type="evidence" value="ECO:0007669"/>
    <property type="project" value="TreeGrafter"/>
</dbReference>
<dbReference type="Gene3D" id="3.30.200.20">
    <property type="entry name" value="Phosphorylase Kinase, domain 1"/>
    <property type="match status" value="1"/>
</dbReference>
<dbReference type="Gene3D" id="1.10.510.10">
    <property type="entry name" value="Transferase(Phosphotransferase) domain 1"/>
    <property type="match status" value="3"/>
</dbReference>
<gene>
    <name evidence="11" type="ORF">TM35_000061780</name>
</gene>
<evidence type="ECO:0000256" key="5">
    <source>
        <dbReference type="ARBA" id="ARBA00022777"/>
    </source>
</evidence>
<comment type="catalytic activity">
    <reaction evidence="7">
        <text>L-threonyl-[protein] + ATP = O-phospho-L-threonyl-[protein] + ADP + H(+)</text>
        <dbReference type="Rhea" id="RHEA:46608"/>
        <dbReference type="Rhea" id="RHEA-COMP:11060"/>
        <dbReference type="Rhea" id="RHEA-COMP:11605"/>
        <dbReference type="ChEBI" id="CHEBI:15378"/>
        <dbReference type="ChEBI" id="CHEBI:30013"/>
        <dbReference type="ChEBI" id="CHEBI:30616"/>
        <dbReference type="ChEBI" id="CHEBI:61977"/>
        <dbReference type="ChEBI" id="CHEBI:456216"/>
        <dbReference type="EC" id="2.7.11.1"/>
    </reaction>
</comment>
<dbReference type="GO" id="GO:0004674">
    <property type="term" value="F:protein serine/threonine kinase activity"/>
    <property type="evidence" value="ECO:0007669"/>
    <property type="project" value="UniProtKB-KW"/>
</dbReference>
<dbReference type="InterPro" id="IPR011009">
    <property type="entry name" value="Kinase-like_dom_sf"/>
</dbReference>
<dbReference type="AlphaFoldDB" id="A0A1X0P3A2"/>
<dbReference type="GO" id="GO:0000245">
    <property type="term" value="P:spliceosomal complex assembly"/>
    <property type="evidence" value="ECO:0007669"/>
    <property type="project" value="TreeGrafter"/>
</dbReference>
<keyword evidence="2" id="KW-0723">Serine/threonine-protein kinase</keyword>
<name>A0A1X0P3A2_9TRYP</name>
<feature type="region of interest" description="Disordered" evidence="9">
    <location>
        <begin position="52"/>
        <end position="108"/>
    </location>
</feature>
<evidence type="ECO:0000256" key="2">
    <source>
        <dbReference type="ARBA" id="ARBA00022527"/>
    </source>
</evidence>
<keyword evidence="5" id="KW-0418">Kinase</keyword>